<protein>
    <submittedName>
        <fullName evidence="2">Uncharacterized protein</fullName>
    </submittedName>
</protein>
<comment type="caution">
    <text evidence="2">The sequence shown here is derived from an EMBL/GenBank/DDBJ whole genome shotgun (WGS) entry which is preliminary data.</text>
</comment>
<feature type="transmembrane region" description="Helical" evidence="1">
    <location>
        <begin position="21"/>
        <end position="41"/>
    </location>
</feature>
<reference evidence="3" key="1">
    <citation type="journal article" date="2019" name="Int. J. Syst. Evol. Microbiol.">
        <title>The Global Catalogue of Microorganisms (GCM) 10K type strain sequencing project: providing services to taxonomists for standard genome sequencing and annotation.</title>
        <authorList>
            <consortium name="The Broad Institute Genomics Platform"/>
            <consortium name="The Broad Institute Genome Sequencing Center for Infectious Disease"/>
            <person name="Wu L."/>
            <person name="Ma J."/>
        </authorList>
    </citation>
    <scope>NUCLEOTIDE SEQUENCE [LARGE SCALE GENOMIC DNA]</scope>
    <source>
        <strain evidence="3">CGMCC 4.7304</strain>
    </source>
</reference>
<keyword evidence="1" id="KW-1133">Transmembrane helix</keyword>
<evidence type="ECO:0000313" key="2">
    <source>
        <dbReference type="EMBL" id="MFC5724002.1"/>
    </source>
</evidence>
<name>A0ABW0Z6F5_9ACTN</name>
<evidence type="ECO:0000256" key="1">
    <source>
        <dbReference type="SAM" id="Phobius"/>
    </source>
</evidence>
<keyword evidence="1" id="KW-0472">Membrane</keyword>
<dbReference type="Proteomes" id="UP001596083">
    <property type="component" value="Unassembled WGS sequence"/>
</dbReference>
<keyword evidence="1" id="KW-0812">Transmembrane</keyword>
<feature type="transmembrane region" description="Helical" evidence="1">
    <location>
        <begin position="47"/>
        <end position="66"/>
    </location>
</feature>
<sequence length="321" mass="36119">MARGTVQTGRRIENAVAWTVRNLDAVVAMGAALIIGLLEIFDHHLDPSIGSGATLLVLGALVYGTLTERRRRMADIHEATTGARMAIEDLTMVRSLSGDELERALDHARQHTDRWVFKGGTGTYLRAVTLPVCAQEARRRRRSLTVKIDIVNPADDQACAAYARFRQTFASRLDVTPPPEPWSAERTRKESYATVLAACWHRQRLDTLEIDVHLSSVVPTLRFDLSDEYLIITQDDPRRVNLLVEKNRPLYDYYVTELHQHREQAVAVSLLGAEPLSEEPTVDEVHRLFESINLPLPASLTDGDVSEIVEKALHAENPYRR</sequence>
<dbReference type="EMBL" id="JBHSPB010000022">
    <property type="protein sequence ID" value="MFC5724002.1"/>
    <property type="molecule type" value="Genomic_DNA"/>
</dbReference>
<accession>A0ABW0Z6F5</accession>
<evidence type="ECO:0000313" key="3">
    <source>
        <dbReference type="Proteomes" id="UP001596083"/>
    </source>
</evidence>
<organism evidence="2 3">
    <name type="scientific">Streptomyces gamaensis</name>
    <dbReference type="NCBI Taxonomy" id="1763542"/>
    <lineage>
        <taxon>Bacteria</taxon>
        <taxon>Bacillati</taxon>
        <taxon>Actinomycetota</taxon>
        <taxon>Actinomycetes</taxon>
        <taxon>Kitasatosporales</taxon>
        <taxon>Streptomycetaceae</taxon>
        <taxon>Streptomyces</taxon>
    </lineage>
</organism>
<dbReference type="RefSeq" id="WP_390320428.1">
    <property type="nucleotide sequence ID" value="NZ_JBHSPB010000022.1"/>
</dbReference>
<proteinExistence type="predicted"/>
<keyword evidence="3" id="KW-1185">Reference proteome</keyword>
<gene>
    <name evidence="2" type="ORF">ACFP1Z_27930</name>
</gene>